<comment type="subcellular location">
    <subcellularLocation>
        <location evidence="2">Endoplasmic reticulum membrane</location>
        <topology evidence="2">Single-pass type II membrane protein</topology>
    </subcellularLocation>
    <subcellularLocation>
        <location evidence="1">Golgi apparatus membrane</location>
        <topology evidence="1">Single-pass type II membrane protein</topology>
    </subcellularLocation>
</comment>
<keyword evidence="7" id="KW-0256">Endoplasmic reticulum</keyword>
<dbReference type="Proteomes" id="UP000198850">
    <property type="component" value="Unassembled WGS sequence"/>
</dbReference>
<evidence type="ECO:0000256" key="9">
    <source>
        <dbReference type="ARBA" id="ARBA00022989"/>
    </source>
</evidence>
<dbReference type="GO" id="GO:0016020">
    <property type="term" value="C:membrane"/>
    <property type="evidence" value="ECO:0007669"/>
    <property type="project" value="InterPro"/>
</dbReference>
<dbReference type="GO" id="GO:0046872">
    <property type="term" value="F:metal ion binding"/>
    <property type="evidence" value="ECO:0007669"/>
    <property type="project" value="UniProtKB-KW"/>
</dbReference>
<sequence length="284" mass="33591">MKTAVLILAHKNVWQLEKLVERLSLDFDIYIHADEKWDLNVELFEKYKNVFFVKRYSVNWGSYIQILATIELFKASFLNDYDYYLLISGHDLPIKSNLYLKDFISKNGDTSFVNSELLPKKAWAGQGGGFDRLNYYFGIDFKNNLPGILKRKALSFTQRIQLKYGIKRKLYPIRYYGGWNWVNLNRAAMDYALRFLKENPAFQRSFKYTYCADEIWLQSILLNSSLKISNNNLRYTTWEEHASHPKTLVTEDFDALKESDDLFARKFDADLDKEVINMVYKMTE</sequence>
<keyword evidence="5" id="KW-0812">Transmembrane</keyword>
<keyword evidence="10" id="KW-0333">Golgi apparatus</keyword>
<evidence type="ECO:0000256" key="14">
    <source>
        <dbReference type="ARBA" id="ARBA00042865"/>
    </source>
</evidence>
<evidence type="ECO:0000256" key="12">
    <source>
        <dbReference type="ARBA" id="ARBA00023157"/>
    </source>
</evidence>
<gene>
    <name evidence="15" type="ORF">SAMN05443550_11099</name>
</gene>
<keyword evidence="13" id="KW-0325">Glycoprotein</keyword>
<evidence type="ECO:0000256" key="10">
    <source>
        <dbReference type="ARBA" id="ARBA00023034"/>
    </source>
</evidence>
<name>A0A1H4GIJ4_9SPHI</name>
<evidence type="ECO:0000313" key="16">
    <source>
        <dbReference type="Proteomes" id="UP000198850"/>
    </source>
</evidence>
<keyword evidence="8" id="KW-0735">Signal-anchor</keyword>
<evidence type="ECO:0000256" key="5">
    <source>
        <dbReference type="ARBA" id="ARBA00022692"/>
    </source>
</evidence>
<organism evidence="15 16">
    <name type="scientific">Pedobacter hartonius</name>
    <dbReference type="NCBI Taxonomy" id="425514"/>
    <lineage>
        <taxon>Bacteria</taxon>
        <taxon>Pseudomonadati</taxon>
        <taxon>Bacteroidota</taxon>
        <taxon>Sphingobacteriia</taxon>
        <taxon>Sphingobacteriales</taxon>
        <taxon>Sphingobacteriaceae</taxon>
        <taxon>Pedobacter</taxon>
    </lineage>
</organism>
<keyword evidence="4" id="KW-0808">Transferase</keyword>
<dbReference type="InterPro" id="IPR043538">
    <property type="entry name" value="XYLT"/>
</dbReference>
<evidence type="ECO:0000256" key="3">
    <source>
        <dbReference type="ARBA" id="ARBA00022676"/>
    </source>
</evidence>
<protein>
    <recommendedName>
        <fullName evidence="14">Peptide O-xylosyltransferase</fullName>
    </recommendedName>
</protein>
<reference evidence="15 16" key="1">
    <citation type="submission" date="2016-10" db="EMBL/GenBank/DDBJ databases">
        <authorList>
            <person name="de Groot N.N."/>
        </authorList>
    </citation>
    <scope>NUCLEOTIDE SEQUENCE [LARGE SCALE GENOMIC DNA]</scope>
    <source>
        <strain evidence="15 16">DSM 19033</strain>
    </source>
</reference>
<keyword evidence="11" id="KW-0472">Membrane</keyword>
<dbReference type="GO" id="GO:0050650">
    <property type="term" value="P:chondroitin sulfate proteoglycan biosynthetic process"/>
    <property type="evidence" value="ECO:0007669"/>
    <property type="project" value="TreeGrafter"/>
</dbReference>
<dbReference type="EMBL" id="FNRA01000010">
    <property type="protein sequence ID" value="SEB09426.1"/>
    <property type="molecule type" value="Genomic_DNA"/>
</dbReference>
<dbReference type="PANTHER" id="PTHR46025:SF3">
    <property type="entry name" value="XYLOSYLTRANSFERASE OXT"/>
    <property type="match status" value="1"/>
</dbReference>
<dbReference type="OrthoDB" id="7943907at2"/>
<dbReference type="PANTHER" id="PTHR46025">
    <property type="entry name" value="XYLOSYLTRANSFERASE OXT"/>
    <property type="match status" value="1"/>
</dbReference>
<dbReference type="GO" id="GO:0030158">
    <property type="term" value="F:protein xylosyltransferase activity"/>
    <property type="evidence" value="ECO:0007669"/>
    <property type="project" value="InterPro"/>
</dbReference>
<dbReference type="AlphaFoldDB" id="A0A1H4GIJ4"/>
<evidence type="ECO:0000256" key="4">
    <source>
        <dbReference type="ARBA" id="ARBA00022679"/>
    </source>
</evidence>
<evidence type="ECO:0000256" key="7">
    <source>
        <dbReference type="ARBA" id="ARBA00022824"/>
    </source>
</evidence>
<keyword evidence="3" id="KW-0328">Glycosyltransferase</keyword>
<evidence type="ECO:0000256" key="13">
    <source>
        <dbReference type="ARBA" id="ARBA00023180"/>
    </source>
</evidence>
<dbReference type="Pfam" id="PF02485">
    <property type="entry name" value="Branch"/>
    <property type="match status" value="1"/>
</dbReference>
<accession>A0A1H4GIJ4</accession>
<proteinExistence type="predicted"/>
<keyword evidence="12" id="KW-1015">Disulfide bond</keyword>
<evidence type="ECO:0000256" key="8">
    <source>
        <dbReference type="ARBA" id="ARBA00022968"/>
    </source>
</evidence>
<keyword evidence="6" id="KW-0479">Metal-binding</keyword>
<evidence type="ECO:0000256" key="1">
    <source>
        <dbReference type="ARBA" id="ARBA00004323"/>
    </source>
</evidence>
<dbReference type="RefSeq" id="WP_090558762.1">
    <property type="nucleotide sequence ID" value="NZ_FNRA01000010.1"/>
</dbReference>
<dbReference type="InterPro" id="IPR003406">
    <property type="entry name" value="Glyco_trans_14"/>
</dbReference>
<dbReference type="GO" id="GO:0015012">
    <property type="term" value="P:heparan sulfate proteoglycan biosynthetic process"/>
    <property type="evidence" value="ECO:0007669"/>
    <property type="project" value="TreeGrafter"/>
</dbReference>
<keyword evidence="16" id="KW-1185">Reference proteome</keyword>
<evidence type="ECO:0000256" key="11">
    <source>
        <dbReference type="ARBA" id="ARBA00023136"/>
    </source>
</evidence>
<evidence type="ECO:0000313" key="15">
    <source>
        <dbReference type="EMBL" id="SEB09426.1"/>
    </source>
</evidence>
<evidence type="ECO:0000256" key="2">
    <source>
        <dbReference type="ARBA" id="ARBA00004648"/>
    </source>
</evidence>
<evidence type="ECO:0000256" key="6">
    <source>
        <dbReference type="ARBA" id="ARBA00022723"/>
    </source>
</evidence>
<keyword evidence="9" id="KW-1133">Transmembrane helix</keyword>